<evidence type="ECO:0000313" key="1">
    <source>
        <dbReference type="EMBL" id="KRX07917.1"/>
    </source>
</evidence>
<dbReference type="AlphaFoldDB" id="A0A0V0R0N6"/>
<comment type="caution">
    <text evidence="1">The sequence shown here is derived from an EMBL/GenBank/DDBJ whole genome shotgun (WGS) entry which is preliminary data.</text>
</comment>
<gene>
    <name evidence="1" type="ORF">PPERSA_10305</name>
</gene>
<sequence length="184" mass="21578">MLDRPQYPPIFIGDKNFVIKHPEDFDKDQSVQIRFKLLSDLQSYFFISLNHKKRDNVTQKYFWMLNSLNWVHSQQQFGQKSRQKIQTGLKIVKISRHAGFPAAPRLWHHYLKQQSSNTTFELKGKKIQGNGKKGDIYQININLSENFSEIINVQNESFIKCMGNLKSIFQKFHIAIGSNKSYPV</sequence>
<keyword evidence="2" id="KW-1185">Reference proteome</keyword>
<dbReference type="Proteomes" id="UP000054937">
    <property type="component" value="Unassembled WGS sequence"/>
</dbReference>
<reference evidence="1 2" key="1">
    <citation type="journal article" date="2015" name="Sci. Rep.">
        <title>Genome of the facultative scuticociliatosis pathogen Pseudocohnilembus persalinus provides insight into its virulence through horizontal gene transfer.</title>
        <authorList>
            <person name="Xiong J."/>
            <person name="Wang G."/>
            <person name="Cheng J."/>
            <person name="Tian M."/>
            <person name="Pan X."/>
            <person name="Warren A."/>
            <person name="Jiang C."/>
            <person name="Yuan D."/>
            <person name="Miao W."/>
        </authorList>
    </citation>
    <scope>NUCLEOTIDE SEQUENCE [LARGE SCALE GENOMIC DNA]</scope>
    <source>
        <strain evidence="1">36N120E</strain>
    </source>
</reference>
<name>A0A0V0R0N6_PSEPJ</name>
<dbReference type="EMBL" id="LDAU01000078">
    <property type="protein sequence ID" value="KRX07917.1"/>
    <property type="molecule type" value="Genomic_DNA"/>
</dbReference>
<accession>A0A0V0R0N6</accession>
<proteinExistence type="predicted"/>
<organism evidence="1 2">
    <name type="scientific">Pseudocohnilembus persalinus</name>
    <name type="common">Ciliate</name>
    <dbReference type="NCBI Taxonomy" id="266149"/>
    <lineage>
        <taxon>Eukaryota</taxon>
        <taxon>Sar</taxon>
        <taxon>Alveolata</taxon>
        <taxon>Ciliophora</taxon>
        <taxon>Intramacronucleata</taxon>
        <taxon>Oligohymenophorea</taxon>
        <taxon>Scuticociliatia</taxon>
        <taxon>Philasterida</taxon>
        <taxon>Pseudocohnilembidae</taxon>
        <taxon>Pseudocohnilembus</taxon>
    </lineage>
</organism>
<protein>
    <submittedName>
        <fullName evidence="1">Uncharacterized protein</fullName>
    </submittedName>
</protein>
<dbReference type="InParanoid" id="A0A0V0R0N6"/>
<evidence type="ECO:0000313" key="2">
    <source>
        <dbReference type="Proteomes" id="UP000054937"/>
    </source>
</evidence>